<dbReference type="Proteomes" id="UP000886667">
    <property type="component" value="Unassembled WGS sequence"/>
</dbReference>
<keyword evidence="1" id="KW-0732">Signal</keyword>
<protein>
    <submittedName>
        <fullName evidence="3">NAD(P)/FAD-dependent oxidoreductase</fullName>
    </submittedName>
</protein>
<dbReference type="GO" id="GO:0070224">
    <property type="term" value="F:sulfide:quinone oxidoreductase activity"/>
    <property type="evidence" value="ECO:0007669"/>
    <property type="project" value="TreeGrafter"/>
</dbReference>
<dbReference type="GO" id="GO:0070221">
    <property type="term" value="P:sulfide oxidation, using sulfide:quinone oxidoreductase"/>
    <property type="evidence" value="ECO:0007669"/>
    <property type="project" value="TreeGrafter"/>
</dbReference>
<dbReference type="AlphaFoldDB" id="A0A9E4N1Z6"/>
<evidence type="ECO:0000313" key="3">
    <source>
        <dbReference type="EMBL" id="MCG7944780.1"/>
    </source>
</evidence>
<gene>
    <name evidence="3" type="ORF">JAZ07_00380</name>
</gene>
<feature type="domain" description="FAD/NAD(P)-binding" evidence="2">
    <location>
        <begin position="226"/>
        <end position="325"/>
    </location>
</feature>
<dbReference type="InterPro" id="IPR015904">
    <property type="entry name" value="Sulphide_quinone_reductase"/>
</dbReference>
<organism evidence="3 4">
    <name type="scientific">Candidatus Thiodiazotropha taylori</name>
    <dbReference type="NCBI Taxonomy" id="2792791"/>
    <lineage>
        <taxon>Bacteria</taxon>
        <taxon>Pseudomonadati</taxon>
        <taxon>Pseudomonadota</taxon>
        <taxon>Gammaproteobacteria</taxon>
        <taxon>Chromatiales</taxon>
        <taxon>Sedimenticolaceae</taxon>
        <taxon>Candidatus Thiodiazotropha</taxon>
    </lineage>
</organism>
<name>A0A9E4N1Z6_9GAMM</name>
<accession>A0A9E4N1Z6</accession>
<dbReference type="InterPro" id="IPR023753">
    <property type="entry name" value="FAD/NAD-binding_dom"/>
</dbReference>
<dbReference type="Gene3D" id="3.50.50.60">
    <property type="entry name" value="FAD/NAD(P)-binding domain"/>
    <property type="match status" value="2"/>
</dbReference>
<dbReference type="PANTHER" id="PTHR10632">
    <property type="entry name" value="SULFIDE:QUINONE OXIDOREDUCTASE"/>
    <property type="match status" value="1"/>
</dbReference>
<evidence type="ECO:0000313" key="4">
    <source>
        <dbReference type="Proteomes" id="UP000886667"/>
    </source>
</evidence>
<feature type="signal peptide" evidence="1">
    <location>
        <begin position="1"/>
        <end position="25"/>
    </location>
</feature>
<feature type="domain" description="FAD/NAD(P)-binding" evidence="2">
    <location>
        <begin position="30"/>
        <end position="132"/>
    </location>
</feature>
<feature type="chain" id="PRO_5038386165" evidence="1">
    <location>
        <begin position="26"/>
        <end position="414"/>
    </location>
</feature>
<reference evidence="3" key="1">
    <citation type="journal article" date="2021" name="Proc. Natl. Acad. Sci. U.S.A.">
        <title>Global biogeography of chemosynthetic symbionts reveals both localized and globally distributed symbiont groups. .</title>
        <authorList>
            <person name="Osvatic J.T."/>
            <person name="Wilkins L.G.E."/>
            <person name="Leibrecht L."/>
            <person name="Leray M."/>
            <person name="Zauner S."/>
            <person name="Polzin J."/>
            <person name="Camacho Y."/>
            <person name="Gros O."/>
            <person name="van Gils J.A."/>
            <person name="Eisen J.A."/>
            <person name="Petersen J.M."/>
            <person name="Yuen B."/>
        </authorList>
    </citation>
    <scope>NUCLEOTIDE SEQUENCE</scope>
    <source>
        <strain evidence="3">MAGclacostrist064TRANS</strain>
    </source>
</reference>
<proteinExistence type="predicted"/>
<dbReference type="EMBL" id="JAEPCM010000016">
    <property type="protein sequence ID" value="MCG7944780.1"/>
    <property type="molecule type" value="Genomic_DNA"/>
</dbReference>
<dbReference type="GO" id="GO:0071949">
    <property type="term" value="F:FAD binding"/>
    <property type="evidence" value="ECO:0007669"/>
    <property type="project" value="TreeGrafter"/>
</dbReference>
<dbReference type="InterPro" id="IPR036188">
    <property type="entry name" value="FAD/NAD-bd_sf"/>
</dbReference>
<comment type="caution">
    <text evidence="3">The sequence shown here is derived from an EMBL/GenBank/DDBJ whole genome shotgun (WGS) entry which is preliminary data.</text>
</comment>
<evidence type="ECO:0000259" key="2">
    <source>
        <dbReference type="Pfam" id="PF07992"/>
    </source>
</evidence>
<dbReference type="Pfam" id="PF07992">
    <property type="entry name" value="Pyr_redox_2"/>
    <property type="match status" value="2"/>
</dbReference>
<dbReference type="SUPFAM" id="SSF51905">
    <property type="entry name" value="FAD/NAD(P)-binding domain"/>
    <property type="match status" value="1"/>
</dbReference>
<dbReference type="PANTHER" id="PTHR10632:SF2">
    <property type="entry name" value="SULFIDE:QUINONE OXIDOREDUCTASE, MITOCHONDRIAL"/>
    <property type="match status" value="1"/>
</dbReference>
<evidence type="ECO:0000256" key="1">
    <source>
        <dbReference type="SAM" id="SignalP"/>
    </source>
</evidence>
<sequence>MKRRTFITTAAAAVTAASISSPLYARSNANIVILGAGSGGLGLANRLRRSTNARITLIDGRIEHWYQPGLTLVAAHLAGENYPVTKTRDWISPGIDIIESYATEIDAANNVVKIGHMSVHYDYLVVAPGIKLRWDLVEGFDLDRIGPETGTAAVYAGPKHAAISARAMEKFNKEGGEAFFFRSGTALKCAGAPIKYTFLTHDKMEAEASINYFGHNGGLFGVPVYAEVVRNLMENKGINYDYNHVLKSIDMDARKLTFNTDKGERTYDYDFTNVVPPQMASDVIRLGSDLSTHEHGWIDCDMYTLRSKHYNNVWALGDCAGVPKGKTAASVKWQIPVVEDQLVSEIGTKKYNGYTSCPMITEVGKAILVEFDYNNNVVPSFPGIISSYEPMNATWLIKKKLLKPTYYAMLEGKA</sequence>